<evidence type="ECO:0000256" key="3">
    <source>
        <dbReference type="ARBA" id="ARBA00022692"/>
    </source>
</evidence>
<keyword evidence="2" id="KW-0813">Transport</keyword>
<organism evidence="10 11">
    <name type="scientific">Polyplosphaeria fusca</name>
    <dbReference type="NCBI Taxonomy" id="682080"/>
    <lineage>
        <taxon>Eukaryota</taxon>
        <taxon>Fungi</taxon>
        <taxon>Dikarya</taxon>
        <taxon>Ascomycota</taxon>
        <taxon>Pezizomycotina</taxon>
        <taxon>Dothideomycetes</taxon>
        <taxon>Pleosporomycetidae</taxon>
        <taxon>Pleosporales</taxon>
        <taxon>Tetraplosphaeriaceae</taxon>
        <taxon>Polyplosphaeria</taxon>
    </lineage>
</organism>
<evidence type="ECO:0000256" key="8">
    <source>
        <dbReference type="SAM" id="SignalP"/>
    </source>
</evidence>
<feature type="transmembrane region" description="Helical" evidence="7">
    <location>
        <begin position="124"/>
        <end position="145"/>
    </location>
</feature>
<protein>
    <recommendedName>
        <fullName evidence="9">Cytochrome b561 domain-containing protein</fullName>
    </recommendedName>
</protein>
<keyword evidence="3 7" id="KW-0812">Transmembrane</keyword>
<evidence type="ECO:0000256" key="2">
    <source>
        <dbReference type="ARBA" id="ARBA00022448"/>
    </source>
</evidence>
<dbReference type="InterPro" id="IPR006593">
    <property type="entry name" value="Cyt_b561/ferric_Rdtase_TM"/>
</dbReference>
<feature type="transmembrane region" description="Helical" evidence="7">
    <location>
        <begin position="86"/>
        <end position="112"/>
    </location>
</feature>
<keyword evidence="5 7" id="KW-1133">Transmembrane helix</keyword>
<reference evidence="10" key="1">
    <citation type="journal article" date="2020" name="Stud. Mycol.">
        <title>101 Dothideomycetes genomes: a test case for predicting lifestyles and emergence of pathogens.</title>
        <authorList>
            <person name="Haridas S."/>
            <person name="Albert R."/>
            <person name="Binder M."/>
            <person name="Bloem J."/>
            <person name="Labutti K."/>
            <person name="Salamov A."/>
            <person name="Andreopoulos B."/>
            <person name="Baker S."/>
            <person name="Barry K."/>
            <person name="Bills G."/>
            <person name="Bluhm B."/>
            <person name="Cannon C."/>
            <person name="Castanera R."/>
            <person name="Culley D."/>
            <person name="Daum C."/>
            <person name="Ezra D."/>
            <person name="Gonzalez J."/>
            <person name="Henrissat B."/>
            <person name="Kuo A."/>
            <person name="Liang C."/>
            <person name="Lipzen A."/>
            <person name="Lutzoni F."/>
            <person name="Magnuson J."/>
            <person name="Mondo S."/>
            <person name="Nolan M."/>
            <person name="Ohm R."/>
            <person name="Pangilinan J."/>
            <person name="Park H.-J."/>
            <person name="Ramirez L."/>
            <person name="Alfaro M."/>
            <person name="Sun H."/>
            <person name="Tritt A."/>
            <person name="Yoshinaga Y."/>
            <person name="Zwiers L.-H."/>
            <person name="Turgeon B."/>
            <person name="Goodwin S."/>
            <person name="Spatafora J."/>
            <person name="Crous P."/>
            <person name="Grigoriev I."/>
        </authorList>
    </citation>
    <scope>NUCLEOTIDE SEQUENCE</scope>
    <source>
        <strain evidence="10">CBS 125425</strain>
    </source>
</reference>
<evidence type="ECO:0000256" key="7">
    <source>
        <dbReference type="SAM" id="Phobius"/>
    </source>
</evidence>
<comment type="subcellular location">
    <subcellularLocation>
        <location evidence="1">Membrane</location>
    </subcellularLocation>
</comment>
<dbReference type="SMART" id="SM00665">
    <property type="entry name" value="B561"/>
    <property type="match status" value="1"/>
</dbReference>
<evidence type="ECO:0000259" key="9">
    <source>
        <dbReference type="SMART" id="SM00665"/>
    </source>
</evidence>
<feature type="transmembrane region" description="Helical" evidence="7">
    <location>
        <begin position="57"/>
        <end position="79"/>
    </location>
</feature>
<evidence type="ECO:0000256" key="5">
    <source>
        <dbReference type="ARBA" id="ARBA00022989"/>
    </source>
</evidence>
<dbReference type="PANTHER" id="PTHR47797">
    <property type="entry name" value="DEHYDROGENASE, PUTATIVE (AFU_ORTHOLOGUE AFUA_8G05805)-RELATED"/>
    <property type="match status" value="1"/>
</dbReference>
<keyword evidence="8" id="KW-0732">Signal</keyword>
<dbReference type="AlphaFoldDB" id="A0A9P4R1E1"/>
<dbReference type="OrthoDB" id="19261at2759"/>
<feature type="chain" id="PRO_5040188188" description="Cytochrome b561 domain-containing protein" evidence="8">
    <location>
        <begin position="17"/>
        <end position="237"/>
    </location>
</feature>
<evidence type="ECO:0000256" key="6">
    <source>
        <dbReference type="ARBA" id="ARBA00023136"/>
    </source>
</evidence>
<dbReference type="Gene3D" id="1.20.120.1770">
    <property type="match status" value="1"/>
</dbReference>
<sequence>MTSATLLLALASLAAAQYGPGGGPGGNNPYAGGDPGAAGGFGGFDIGAFLSALEPKLIAHGVLASLAFVIFFPLGAIMIRIASFPGLWWVHGLFQVFAYALFTAAVGLGIWFNNQIPDSLLDHYHPVIGLLCFALLFFQPILGVLHHTQFKKYNRRTFWSYGHLWLGRIVITLGMINGGLGMLLATETGFFVPSRGQMIAYGVIAGLMWVAWVLASVFGEVKRSRGSKKTVQKEQYA</sequence>
<keyword evidence="11" id="KW-1185">Reference proteome</keyword>
<evidence type="ECO:0000313" key="10">
    <source>
        <dbReference type="EMBL" id="KAF2736340.1"/>
    </source>
</evidence>
<proteinExistence type="predicted"/>
<dbReference type="PANTHER" id="PTHR47797:SF1">
    <property type="entry name" value="CYTOCHROME B561 DOMAIN-CONTAINING PROTEIN-RELATED"/>
    <property type="match status" value="1"/>
</dbReference>
<evidence type="ECO:0000256" key="4">
    <source>
        <dbReference type="ARBA" id="ARBA00022982"/>
    </source>
</evidence>
<name>A0A9P4R1E1_9PLEO</name>
<evidence type="ECO:0000256" key="1">
    <source>
        <dbReference type="ARBA" id="ARBA00004370"/>
    </source>
</evidence>
<comment type="caution">
    <text evidence="10">The sequence shown here is derived from an EMBL/GenBank/DDBJ whole genome shotgun (WGS) entry which is preliminary data.</text>
</comment>
<feature type="transmembrane region" description="Helical" evidence="7">
    <location>
        <begin position="198"/>
        <end position="219"/>
    </location>
</feature>
<evidence type="ECO:0000313" key="11">
    <source>
        <dbReference type="Proteomes" id="UP000799444"/>
    </source>
</evidence>
<gene>
    <name evidence="10" type="ORF">EJ04DRAFT_533729</name>
</gene>
<keyword evidence="6 7" id="KW-0472">Membrane</keyword>
<feature type="domain" description="Cytochrome b561" evidence="9">
    <location>
        <begin position="59"/>
        <end position="182"/>
    </location>
</feature>
<keyword evidence="4" id="KW-0249">Electron transport</keyword>
<accession>A0A9P4R1E1</accession>
<dbReference type="CDD" id="cd08760">
    <property type="entry name" value="Cyt_b561_FRRS1_like"/>
    <property type="match status" value="1"/>
</dbReference>
<dbReference type="GO" id="GO:0016020">
    <property type="term" value="C:membrane"/>
    <property type="evidence" value="ECO:0007669"/>
    <property type="project" value="UniProtKB-SubCell"/>
</dbReference>
<dbReference type="EMBL" id="ML996126">
    <property type="protein sequence ID" value="KAF2736340.1"/>
    <property type="molecule type" value="Genomic_DNA"/>
</dbReference>
<feature type="signal peptide" evidence="8">
    <location>
        <begin position="1"/>
        <end position="16"/>
    </location>
</feature>
<dbReference type="Proteomes" id="UP000799444">
    <property type="component" value="Unassembled WGS sequence"/>
</dbReference>
<feature type="transmembrane region" description="Helical" evidence="7">
    <location>
        <begin position="165"/>
        <end position="186"/>
    </location>
</feature>